<reference evidence="1" key="1">
    <citation type="submission" date="2020-04" db="EMBL/GenBank/DDBJ databases">
        <authorList>
            <person name="Alioto T."/>
            <person name="Alioto T."/>
            <person name="Gomez Garrido J."/>
        </authorList>
    </citation>
    <scope>NUCLEOTIDE SEQUENCE</scope>
    <source>
        <strain evidence="1">A484AB</strain>
    </source>
</reference>
<evidence type="ECO:0000313" key="1">
    <source>
        <dbReference type="EMBL" id="CAB4037757.1"/>
    </source>
</evidence>
<gene>
    <name evidence="1" type="ORF">PACLA_8A057432</name>
</gene>
<dbReference type="Proteomes" id="UP001152795">
    <property type="component" value="Unassembled WGS sequence"/>
</dbReference>
<name>A0A6S7K0N2_PARCT</name>
<comment type="caution">
    <text evidence="1">The sequence shown here is derived from an EMBL/GenBank/DDBJ whole genome shotgun (WGS) entry which is preliminary data.</text>
</comment>
<dbReference type="AlphaFoldDB" id="A0A6S7K0N2"/>
<keyword evidence="2" id="KW-1185">Reference proteome</keyword>
<sequence>MFLLYVLDEVELVCHEQTTDLSKLESHLIVLDKVVGLLRELSLPGVYAILETNDLEHLKALSDVFADILSGMQQLVSTLSVTPATVAENVCVTDGRNPGEVGRPNICIKSEVLEDLRSLGFSWTNMSMMLGVLRWTISRRVKDHGLEEVRFEKKHKKTKNSQVCL</sequence>
<evidence type="ECO:0000313" key="2">
    <source>
        <dbReference type="Proteomes" id="UP001152795"/>
    </source>
</evidence>
<accession>A0A6S7K0N2</accession>
<protein>
    <submittedName>
        <fullName evidence="1">Uncharacterized protein</fullName>
    </submittedName>
</protein>
<proteinExistence type="predicted"/>
<organism evidence="1 2">
    <name type="scientific">Paramuricea clavata</name>
    <name type="common">Red gorgonian</name>
    <name type="synonym">Violescent sea-whip</name>
    <dbReference type="NCBI Taxonomy" id="317549"/>
    <lineage>
        <taxon>Eukaryota</taxon>
        <taxon>Metazoa</taxon>
        <taxon>Cnidaria</taxon>
        <taxon>Anthozoa</taxon>
        <taxon>Octocorallia</taxon>
        <taxon>Malacalcyonacea</taxon>
        <taxon>Plexauridae</taxon>
        <taxon>Paramuricea</taxon>
    </lineage>
</organism>
<dbReference type="EMBL" id="CACRXK020023436">
    <property type="protein sequence ID" value="CAB4037757.1"/>
    <property type="molecule type" value="Genomic_DNA"/>
</dbReference>